<dbReference type="AlphaFoldDB" id="A0A224YEH9"/>
<proteinExistence type="predicted"/>
<organism evidence="1">
    <name type="scientific">Rhipicephalus zambeziensis</name>
    <dbReference type="NCBI Taxonomy" id="60191"/>
    <lineage>
        <taxon>Eukaryota</taxon>
        <taxon>Metazoa</taxon>
        <taxon>Ecdysozoa</taxon>
        <taxon>Arthropoda</taxon>
        <taxon>Chelicerata</taxon>
        <taxon>Arachnida</taxon>
        <taxon>Acari</taxon>
        <taxon>Parasitiformes</taxon>
        <taxon>Ixodida</taxon>
        <taxon>Ixodoidea</taxon>
        <taxon>Ixodidae</taxon>
        <taxon>Rhipicephalinae</taxon>
        <taxon>Rhipicephalus</taxon>
        <taxon>Rhipicephalus</taxon>
    </lineage>
</organism>
<accession>A0A224YEH9</accession>
<reference evidence="1" key="1">
    <citation type="journal article" date="2017" name="Parasit. Vectors">
        <title>Sialotranscriptomics of Rhipicephalus zambeziensis reveals intricate expression profiles of secretory proteins and suggests tight temporal transcriptional regulation during blood-feeding.</title>
        <authorList>
            <person name="de Castro M.H."/>
            <person name="de Klerk D."/>
            <person name="Pienaar R."/>
            <person name="Rees D.J.G."/>
            <person name="Mans B.J."/>
        </authorList>
    </citation>
    <scope>NUCLEOTIDE SEQUENCE</scope>
    <source>
        <tissue evidence="1">Salivary glands</tissue>
    </source>
</reference>
<dbReference type="EMBL" id="GFPF01004961">
    <property type="protein sequence ID" value="MAA16107.1"/>
    <property type="molecule type" value="Transcribed_RNA"/>
</dbReference>
<evidence type="ECO:0000313" key="1">
    <source>
        <dbReference type="EMBL" id="MAA16107.1"/>
    </source>
</evidence>
<sequence>MAPRHSSNKKNTAQMRVWILCTWFYVGPFVMRRPLLTKFCYIFIPSTVINSYKYRNVNCHLTQSRAICKCINTQAVWHCIGRDCVFCRKEVTISEAVALENYSFVIRGIS</sequence>
<name>A0A224YEH9_9ACAR</name>
<protein>
    <submittedName>
        <fullName evidence="1">Reprolysin</fullName>
    </submittedName>
</protein>